<feature type="compositionally biased region" description="Polar residues" evidence="10">
    <location>
        <begin position="1953"/>
        <end position="1962"/>
    </location>
</feature>
<feature type="domain" description="RanBP2-type" evidence="12">
    <location>
        <begin position="575"/>
        <end position="598"/>
    </location>
</feature>
<dbReference type="InterPro" id="IPR047541">
    <property type="entry name" value="RNF31_RBR_mRING-HC-like"/>
</dbReference>
<evidence type="ECO:0000259" key="13">
    <source>
        <dbReference type="PROSITE" id="PS51873"/>
    </source>
</evidence>
<feature type="compositionally biased region" description="Polar residues" evidence="10">
    <location>
        <begin position="1728"/>
        <end position="1759"/>
    </location>
</feature>
<feature type="compositionally biased region" description="Polar residues" evidence="10">
    <location>
        <begin position="1587"/>
        <end position="1598"/>
    </location>
</feature>
<feature type="compositionally biased region" description="Polar residues" evidence="10">
    <location>
        <begin position="183"/>
        <end position="192"/>
    </location>
</feature>
<keyword evidence="4" id="KW-0677">Repeat</keyword>
<gene>
    <name evidence="14" type="ORF">ILUMI_26119</name>
</gene>
<feature type="compositionally biased region" description="Pro residues" evidence="10">
    <location>
        <begin position="147"/>
        <end position="163"/>
    </location>
</feature>
<dbReference type="GO" id="GO:0036435">
    <property type="term" value="F:K48-linked polyubiquitin modification-dependent protein binding"/>
    <property type="evidence" value="ECO:0007669"/>
    <property type="project" value="TreeGrafter"/>
</dbReference>
<dbReference type="SUPFAM" id="SSF57850">
    <property type="entry name" value="RING/U-box"/>
    <property type="match status" value="3"/>
</dbReference>
<evidence type="ECO:0000256" key="3">
    <source>
        <dbReference type="ARBA" id="ARBA00022723"/>
    </source>
</evidence>
<evidence type="ECO:0000256" key="8">
    <source>
        <dbReference type="PROSITE-ProRule" id="PRU00322"/>
    </source>
</evidence>
<dbReference type="InterPro" id="IPR026254">
    <property type="entry name" value="RNF31-like"/>
</dbReference>
<feature type="compositionally biased region" description="Polar residues" evidence="10">
    <location>
        <begin position="1693"/>
        <end position="1721"/>
    </location>
</feature>
<evidence type="ECO:0000256" key="7">
    <source>
        <dbReference type="ARBA" id="ARBA00022833"/>
    </source>
</evidence>
<dbReference type="GO" id="GO:0071797">
    <property type="term" value="C:LUBAC complex"/>
    <property type="evidence" value="ECO:0007669"/>
    <property type="project" value="InterPro"/>
</dbReference>
<feature type="compositionally biased region" description="Polar residues" evidence="10">
    <location>
        <begin position="1494"/>
        <end position="1512"/>
    </location>
</feature>
<dbReference type="GO" id="GO:0097039">
    <property type="term" value="P:protein linear polyubiquitination"/>
    <property type="evidence" value="ECO:0007669"/>
    <property type="project" value="TreeGrafter"/>
</dbReference>
<dbReference type="InterPro" id="IPR047543">
    <property type="entry name" value="Bbox1_RNF31-like"/>
</dbReference>
<feature type="region of interest" description="Disordered" evidence="10">
    <location>
        <begin position="858"/>
        <end position="891"/>
    </location>
</feature>
<feature type="compositionally biased region" description="Polar residues" evidence="10">
    <location>
        <begin position="265"/>
        <end position="275"/>
    </location>
</feature>
<dbReference type="InterPro" id="IPR047540">
    <property type="entry name" value="BRcat_RBR_RNF31-like"/>
</dbReference>
<evidence type="ECO:0008006" key="16">
    <source>
        <dbReference type="Google" id="ProtNLM"/>
    </source>
</evidence>
<dbReference type="Proteomes" id="UP000801492">
    <property type="component" value="Unassembled WGS sequence"/>
</dbReference>
<feature type="compositionally biased region" description="Polar residues" evidence="10">
    <location>
        <begin position="1872"/>
        <end position="1891"/>
    </location>
</feature>
<dbReference type="Gene3D" id="1.20.120.1750">
    <property type="match status" value="1"/>
</dbReference>
<feature type="compositionally biased region" description="Polar residues" evidence="10">
    <location>
        <begin position="1548"/>
        <end position="1563"/>
    </location>
</feature>
<sequence>MNNKSDNKWRPMAISNPSTKLRLARNMPQWVNKTGGGPAPPPIPLEEKPPQSPIQQRRRPPAQDPDYEIIEFQGQQYSNAPPLKTQIKQPKSGDGRHCELCGSSNPAVRCDQCTQIFCPSCDDMYHRHPKRQTHIRRALTILRAEPLRPPLPPKGVPCPPVPPPRRHRRAGSVGPSPCPSPTPMRQNQVSTSQRKDSLFSLKDRFGSLKRMMGQRPLPPTPVSSHRSDQMSNPPPTSERYRNHGLTSPTLQERYRQHQAVMRGTTPNLSFGMSSDLSDHAPSRDSGYPDWDQEQWSGRVRSGSTSGSETGHSHIQRRMSNISSPPPTVRTLPHSASVFDLNSPMAHHHPHGYPAMQQAQSMAHLNCPTCYQGVWYDQWGNVCDPQCSSSNLSLNIAPSGYPVNPMWMGTWHGPPPSAMGMYPYPVPCHMHHDGQSRAGSPPHSIKSRKSYASKASRRKYRDDEDSDDDFEDRRSIRSDRKLLSSGRHAERPRSLRDSSSMPRDMRRRAPVERVERALAPRSRRAIPASSSSDEDVYPMEINETSKDSTVLAEVEEENSIHVEDFLEKTSELPDVPVGKWECEHCTFVNEAGTRVCLICCKTPTSTTIKLVQNSPKSARKQSAPAALPQNSSSNVKSVEPQLLQRSRSSDDYSKDYSETESVLNKLEKQLNLKESDVQKAIVNVKNKKINEVADRKKGKGEIISTSANEMEQHNELDVKSEPENILSDKALNLSDDSARLVQDSQKVSTAVGPSPPRDIKSEGNNNEKVQQPEDDLKTKITPPKVTTMSTGTSPPPQTISTQTYDVVEPQEPKRSNSRASKARSVSRSGRKHDFNRSQSFHGNAYPGDFEWGSNRSLSRMSFSSDSQSLPGTPPREHSPHRFDYSPNEIPYIDRSLPRDRARSSYNTLDLHRPDTYRRASYTDLRYRNEQPGHRSRADSFHADRNEFLHRLNDVGVQQHDSIKAQGLELVKLLREAEHYKYSADEVQAALIHCGDQHPIDWLRQHWQTTISSVQTLATQLGREGPMNIVGTVSETEARDALRLHKGNVWPAVTECVEQRQRKYTDLASRGDFSREDIVTVLTANHGDVEAAFSELSKTQIKPFLMRIWGPPVGTENEAGNEGATLQHIRGEGTIDAGNLSGNADIVETAKAVSSPTNIDLVPERQKEDAPVILKNNSLTSSALQYELLNNNNNNNNNDINKSENTALKKLQQIGSELKASVVALESIELVKNDSSQAQEIHLHNKIEIVDNKAQQTSIALANSKVIEESNKNNNNSNNNIESFNNMVQQTSTEQLDLKINSNESENNNSTKETSEGSKIIVEKSGTVIHIIEQPNNAENSIITVVNKSFEADDSESESSGTQSDDDFEYIDARSDEIIERSHNETTTNCAKNLISTLNIILSNSSTNSDNIIIETGNPTTSIEEINHEPTDNKEQTLSQIEINTEVQQETETSAESSNVVQAGQKSEQKENVQLQHSSNKNSSGATKSDVESQQKTETPLESNNVMHTLNVSDAPNDPKGEIIKDIQLQHPNEESSSSHTKADSESQQKTETPLESNNEMQMPNVSDALNDPKGEILEDIQLQHPNDESSSIHTNADSENQQKTETLVENKPNISDAPNDPSKDKENAQLQHSNNESSFSHTKTDPEKQQKSGKHRKKSMKKSNKPHVEQKPEPPPEAQNDQFISSSVLILSSPDSENIQSTSTVKTQIETQDNQNHITVEPQSKDDITTQTGMSVLETENNIESQSDILLPPTSNQEPQIKQGEHDPEDSSNKLDLTSINDTLPVEPLQQTSTTNTPQDNKTLSENESNTDTKNPPQNKTEIVPRRKTRKKKKQNQPVTNRNSTSETDTKENVNKTEQLEVKTEDKLEESNQLKISTKIQLAQNSQTTISVPQKRPSRIPISRQRSISKNEPKSPESPTTTSKIPIKISTHVQGAKVMKPSKESDAESEKNQNKPTPQQVNNKTTKESTSEISSSEQDLISESESEAQSKPKRPNRKPKKPPPDLSLTETKSLDDADKSASAQVETSRRFNFSATKANSIESTTSSTKQYSYTKSLGNDSESSVSDSNIEDLLSESSDEGSYEEFEEYEEVDGSNTEDYENFEKTNEKFVNELNVNVSEINNRVVQLTSNLNELTTLEKNQKNKMKQMNYIEETCESDNIISEEDEIIEEEEEEEENKIENVDVPNVNISTDVLSKDLNFEVKTPTALEIMERQARRFLAEGQVGTYQQAELAVSLMSLKFSTTEALEAVKECNTLDAAIAYLQQDCELCTGRYSMNQMISMLKCTHRCCRDCAKNYFTIQVTDKNIMDLACPFCKLPNLNSDEISEDDVSDYFSNLDILLKGILQVDVHELFQRKLRDRTLMQDPNFKWCVQCSSGFIANPRQKRLICPDCRSVTCAGCRRPWEKQHEGISCEKFAEWKEANDPEYQASAVAKHLAENGIDCPKCKFKYSLARGGCMHFTCTQCKHEFCYGCGKPFMMGAKCGVSEYCGKLGLHAHHPRNCLFYLRDKEPQELQQLLKEHEIPYDTEMPIEKEENAAAVPKCLVLLQRESPTGLVDTMCNNEVTPGQAGLCRMHYLEYLSLLIRQHNLDPISVLSADDLETIVRRAAKKLPPNAWGTPREVYRNRLLQIVKDQIPLE</sequence>
<feature type="region of interest" description="Disordered" evidence="10">
    <location>
        <begin position="265"/>
        <end position="329"/>
    </location>
</feature>
<dbReference type="PROSITE" id="PS50089">
    <property type="entry name" value="ZF_RING_2"/>
    <property type="match status" value="1"/>
</dbReference>
<dbReference type="Pfam" id="PF01485">
    <property type="entry name" value="IBR"/>
    <property type="match status" value="1"/>
</dbReference>
<feature type="compositionally biased region" description="Basic and acidic residues" evidence="10">
    <location>
        <begin position="1762"/>
        <end position="1772"/>
    </location>
</feature>
<keyword evidence="3" id="KW-0479">Metal-binding</keyword>
<keyword evidence="5 8" id="KW-0863">Zinc-finger</keyword>
<feature type="compositionally biased region" description="Basic residues" evidence="10">
    <location>
        <begin position="1990"/>
        <end position="2000"/>
    </location>
</feature>
<feature type="region of interest" description="Disordered" evidence="10">
    <location>
        <begin position="1"/>
        <end position="64"/>
    </location>
</feature>
<dbReference type="Pfam" id="PF18091">
    <property type="entry name" value="E3_UbLigase_RBR"/>
    <property type="match status" value="1"/>
</dbReference>
<dbReference type="InterPro" id="IPR032065">
    <property type="entry name" value="RNF31-UBA"/>
</dbReference>
<keyword evidence="2" id="KW-0808">Transferase</keyword>
<dbReference type="InterPro" id="IPR002867">
    <property type="entry name" value="IBR_dom"/>
</dbReference>
<evidence type="ECO:0000259" key="11">
    <source>
        <dbReference type="PROSITE" id="PS50089"/>
    </source>
</evidence>
<comment type="similarity">
    <text evidence="1">Belongs to the RBR family.</text>
</comment>
<evidence type="ECO:0000313" key="14">
    <source>
        <dbReference type="EMBL" id="KAF2880050.1"/>
    </source>
</evidence>
<keyword evidence="9" id="KW-0175">Coiled coil</keyword>
<dbReference type="InterPro" id="IPR047542">
    <property type="entry name" value="Rcat_RBR_RNF31-like"/>
</dbReference>
<evidence type="ECO:0000313" key="15">
    <source>
        <dbReference type="Proteomes" id="UP000801492"/>
    </source>
</evidence>
<comment type="caution">
    <text evidence="14">The sequence shown here is derived from an EMBL/GenBank/DDBJ whole genome shotgun (WGS) entry which is preliminary data.</text>
</comment>
<feature type="compositionally biased region" description="Low complexity" evidence="10">
    <location>
        <begin position="858"/>
        <end position="867"/>
    </location>
</feature>
<feature type="compositionally biased region" description="Basic residues" evidence="10">
    <location>
        <begin position="1825"/>
        <end position="1834"/>
    </location>
</feature>
<evidence type="ECO:0000256" key="10">
    <source>
        <dbReference type="SAM" id="MobiDB-lite"/>
    </source>
</evidence>
<evidence type="ECO:0000256" key="6">
    <source>
        <dbReference type="ARBA" id="ARBA00022786"/>
    </source>
</evidence>
<feature type="compositionally biased region" description="Basic residues" evidence="10">
    <location>
        <begin position="1650"/>
        <end position="1664"/>
    </location>
</feature>
<dbReference type="Gene3D" id="6.10.140.1100">
    <property type="match status" value="1"/>
</dbReference>
<evidence type="ECO:0000256" key="4">
    <source>
        <dbReference type="ARBA" id="ARBA00022737"/>
    </source>
</evidence>
<dbReference type="InterPro" id="IPR001876">
    <property type="entry name" value="Znf_RanBP2"/>
</dbReference>
<dbReference type="SMART" id="SM00547">
    <property type="entry name" value="ZnF_RBZ"/>
    <property type="match status" value="1"/>
</dbReference>
<dbReference type="InterPro" id="IPR041031">
    <property type="entry name" value="RNF31_C"/>
</dbReference>
<dbReference type="CDD" id="cd20337">
    <property type="entry name" value="BRcat_RBR_HOIP"/>
    <property type="match status" value="1"/>
</dbReference>
<feature type="region of interest" description="Disordered" evidence="10">
    <location>
        <begin position="610"/>
        <end position="655"/>
    </location>
</feature>
<dbReference type="PROSITE" id="PS01358">
    <property type="entry name" value="ZF_RANBP2_1"/>
    <property type="match status" value="1"/>
</dbReference>
<dbReference type="InterPro" id="IPR013083">
    <property type="entry name" value="Znf_RING/FYVE/PHD"/>
</dbReference>
<feature type="compositionally biased region" description="Basic and acidic residues" evidence="10">
    <location>
        <begin position="1847"/>
        <end position="1871"/>
    </location>
</feature>
<evidence type="ECO:0000256" key="9">
    <source>
        <dbReference type="SAM" id="Coils"/>
    </source>
</evidence>
<feature type="domain" description="RING-type" evidence="11">
    <location>
        <begin position="2267"/>
        <end position="2316"/>
    </location>
</feature>
<keyword evidence="7" id="KW-0862">Zinc</keyword>
<dbReference type="GO" id="GO:1990450">
    <property type="term" value="F:linear polyubiquitin binding"/>
    <property type="evidence" value="ECO:0007669"/>
    <property type="project" value="TreeGrafter"/>
</dbReference>
<proteinExistence type="inferred from homology"/>
<feature type="coiled-coil region" evidence="9">
    <location>
        <begin position="2110"/>
        <end position="2137"/>
    </location>
</feature>
<dbReference type="SMART" id="SM00647">
    <property type="entry name" value="IBR"/>
    <property type="match status" value="2"/>
</dbReference>
<dbReference type="EMBL" id="VTPC01091033">
    <property type="protein sequence ID" value="KAF2880050.1"/>
    <property type="molecule type" value="Genomic_DNA"/>
</dbReference>
<name>A0A8K0FW10_IGNLU</name>
<dbReference type="SMART" id="SM00184">
    <property type="entry name" value="RING"/>
    <property type="match status" value="2"/>
</dbReference>
<feature type="compositionally biased region" description="Basic and acidic residues" evidence="10">
    <location>
        <begin position="873"/>
        <end position="882"/>
    </location>
</feature>
<dbReference type="GO" id="GO:0061630">
    <property type="term" value="F:ubiquitin protein ligase activity"/>
    <property type="evidence" value="ECO:0007669"/>
    <property type="project" value="TreeGrafter"/>
</dbReference>
<feature type="compositionally biased region" description="Low complexity" evidence="10">
    <location>
        <begin position="1917"/>
        <end position="1930"/>
    </location>
</feature>
<feature type="region of interest" description="Disordered" evidence="10">
    <location>
        <begin position="144"/>
        <end position="243"/>
    </location>
</feature>
<feature type="region of interest" description="Disordered" evidence="10">
    <location>
        <begin position="739"/>
        <end position="846"/>
    </location>
</feature>
<dbReference type="PROSITE" id="PS51873">
    <property type="entry name" value="TRIAD"/>
    <property type="match status" value="1"/>
</dbReference>
<dbReference type="InterPro" id="IPR044066">
    <property type="entry name" value="TRIAD_supradom"/>
</dbReference>
<feature type="compositionally biased region" description="Basic and acidic residues" evidence="10">
    <location>
        <begin position="193"/>
        <end position="206"/>
    </location>
</feature>
<dbReference type="PROSITE" id="PS50199">
    <property type="entry name" value="ZF_RANBP2_2"/>
    <property type="match status" value="1"/>
</dbReference>
<feature type="compositionally biased region" description="Basic residues" evidence="10">
    <location>
        <begin position="444"/>
        <end position="458"/>
    </location>
</feature>
<dbReference type="CDD" id="cd20351">
    <property type="entry name" value="Rcat_RBR_HOIP"/>
    <property type="match status" value="1"/>
</dbReference>
<feature type="compositionally biased region" description="Polar residues" evidence="10">
    <location>
        <begin position="1835"/>
        <end position="1846"/>
    </location>
</feature>
<protein>
    <recommendedName>
        <fullName evidence="16">RBR-type E3 ubiquitin transferase</fullName>
    </recommendedName>
</protein>
<evidence type="ECO:0000256" key="2">
    <source>
        <dbReference type="ARBA" id="ARBA00022679"/>
    </source>
</evidence>
<feature type="domain" description="RING-type" evidence="13">
    <location>
        <begin position="2263"/>
        <end position="2501"/>
    </location>
</feature>
<feature type="compositionally biased region" description="Basic and acidic residues" evidence="10">
    <location>
        <begin position="1940"/>
        <end position="1952"/>
    </location>
</feature>
<feature type="compositionally biased region" description="Basic and acidic residues" evidence="10">
    <location>
        <begin position="470"/>
        <end position="495"/>
    </location>
</feature>
<dbReference type="Gene3D" id="3.30.40.10">
    <property type="entry name" value="Zinc/RING finger domain, C3HC4 (zinc finger)"/>
    <property type="match status" value="1"/>
</dbReference>
<feature type="compositionally biased region" description="Polar residues" evidence="10">
    <location>
        <begin position="2020"/>
        <end position="2041"/>
    </location>
</feature>
<feature type="compositionally biased region" description="Low complexity" evidence="10">
    <location>
        <begin position="2042"/>
        <end position="2055"/>
    </location>
</feature>
<dbReference type="GO" id="GO:0070530">
    <property type="term" value="F:K63-linked polyubiquitin modification-dependent protein binding"/>
    <property type="evidence" value="ECO:0007669"/>
    <property type="project" value="TreeGrafter"/>
</dbReference>
<evidence type="ECO:0000256" key="1">
    <source>
        <dbReference type="ARBA" id="ARBA00008278"/>
    </source>
</evidence>
<dbReference type="Gene3D" id="1.10.8.10">
    <property type="entry name" value="DNA helicase RuvA subunit, C-terminal domain"/>
    <property type="match status" value="1"/>
</dbReference>
<organism evidence="14 15">
    <name type="scientific">Ignelater luminosus</name>
    <name type="common">Cucubano</name>
    <name type="synonym">Pyrophorus luminosus</name>
    <dbReference type="NCBI Taxonomy" id="2038154"/>
    <lineage>
        <taxon>Eukaryota</taxon>
        <taxon>Metazoa</taxon>
        <taxon>Ecdysozoa</taxon>
        <taxon>Arthropoda</taxon>
        <taxon>Hexapoda</taxon>
        <taxon>Insecta</taxon>
        <taxon>Pterygota</taxon>
        <taxon>Neoptera</taxon>
        <taxon>Endopterygota</taxon>
        <taxon>Coleoptera</taxon>
        <taxon>Polyphaga</taxon>
        <taxon>Elateriformia</taxon>
        <taxon>Elateroidea</taxon>
        <taxon>Elateridae</taxon>
        <taxon>Agrypninae</taxon>
        <taxon>Pyrophorini</taxon>
        <taxon>Ignelater</taxon>
    </lineage>
</organism>
<keyword evidence="15" id="KW-1185">Reference proteome</keyword>
<feature type="compositionally biased region" description="Low complexity" evidence="10">
    <location>
        <begin position="816"/>
        <end position="826"/>
    </location>
</feature>
<feature type="region of interest" description="Disordered" evidence="10">
    <location>
        <begin position="1444"/>
        <end position="2082"/>
    </location>
</feature>
<evidence type="ECO:0000259" key="12">
    <source>
        <dbReference type="PROSITE" id="PS50199"/>
    </source>
</evidence>
<reference evidence="14" key="1">
    <citation type="submission" date="2019-08" db="EMBL/GenBank/DDBJ databases">
        <title>The genome of the North American firefly Photinus pyralis.</title>
        <authorList>
            <consortium name="Photinus pyralis genome working group"/>
            <person name="Fallon T.R."/>
            <person name="Sander Lower S.E."/>
            <person name="Weng J.-K."/>
        </authorList>
    </citation>
    <scope>NUCLEOTIDE SEQUENCE</scope>
    <source>
        <strain evidence="14">TRF0915ILg1</strain>
        <tissue evidence="14">Whole body</tissue>
    </source>
</reference>
<dbReference type="InterPro" id="IPR001841">
    <property type="entry name" value="Znf_RING"/>
</dbReference>
<dbReference type="PANTHER" id="PTHR16004:SF2">
    <property type="entry name" value="E3 UBIQUITIN-PROTEIN LIGASE LUBEL"/>
    <property type="match status" value="1"/>
</dbReference>
<feature type="compositionally biased region" description="Low complexity" evidence="10">
    <location>
        <begin position="296"/>
        <end position="309"/>
    </location>
</feature>
<keyword evidence="6" id="KW-0833">Ubl conjugation pathway</keyword>
<dbReference type="Pfam" id="PF22191">
    <property type="entry name" value="IBR_1"/>
    <property type="match status" value="1"/>
</dbReference>
<feature type="compositionally biased region" description="Low complexity" evidence="10">
    <location>
        <begin position="1898"/>
        <end position="1907"/>
    </location>
</feature>
<feature type="compositionally biased region" description="Polar residues" evidence="10">
    <location>
        <begin position="1444"/>
        <end position="1486"/>
    </location>
</feature>
<feature type="compositionally biased region" description="Polar residues" evidence="10">
    <location>
        <begin position="1627"/>
        <end position="1640"/>
    </location>
</feature>
<feature type="compositionally biased region" description="Basic and acidic residues" evidence="10">
    <location>
        <begin position="646"/>
        <end position="655"/>
    </location>
</feature>
<dbReference type="CDD" id="cd16631">
    <property type="entry name" value="mRING-HC-C4C4_RBR_HOIP"/>
    <property type="match status" value="1"/>
</dbReference>
<feature type="compositionally biased region" description="Low complexity" evidence="10">
    <location>
        <begin position="1683"/>
        <end position="1692"/>
    </location>
</feature>
<accession>A0A8K0FW10</accession>
<feature type="compositionally biased region" description="Basic and acidic residues" evidence="10">
    <location>
        <begin position="502"/>
        <end position="517"/>
    </location>
</feature>
<feature type="compositionally biased region" description="Polar residues" evidence="10">
    <location>
        <begin position="1788"/>
        <end position="1820"/>
    </location>
</feature>
<dbReference type="GO" id="GO:0008270">
    <property type="term" value="F:zinc ion binding"/>
    <property type="evidence" value="ECO:0007669"/>
    <property type="project" value="UniProtKB-KW"/>
</dbReference>
<dbReference type="OrthoDB" id="9978677at2759"/>
<feature type="region of interest" description="Disordered" evidence="10">
    <location>
        <begin position="432"/>
        <end position="550"/>
    </location>
</feature>
<evidence type="ECO:0000256" key="5">
    <source>
        <dbReference type="ARBA" id="ARBA00022771"/>
    </source>
</evidence>
<dbReference type="Pfam" id="PF16678">
    <property type="entry name" value="UBA_HOIP"/>
    <property type="match status" value="1"/>
</dbReference>
<dbReference type="CDD" id="cd19815">
    <property type="entry name" value="Bbox1_HOIP"/>
    <property type="match status" value="1"/>
</dbReference>
<feature type="compositionally biased region" description="Low complexity" evidence="10">
    <location>
        <begin position="518"/>
        <end position="530"/>
    </location>
</feature>
<feature type="compositionally biased region" description="Acidic residues" evidence="10">
    <location>
        <begin position="2068"/>
        <end position="2082"/>
    </location>
</feature>
<dbReference type="PANTHER" id="PTHR16004">
    <property type="entry name" value="RING FINGER PROTEIN 31-RELATED"/>
    <property type="match status" value="1"/>
</dbReference>